<sequence>MAMKRSPAKWLRRAGGKVPPRLEVFPPSAQQRGQHAAESFRERFNDSLDVMSADYDEQPGGAGPAIDTFVPLPRRGPAVTRRRSSAVGGGSGPGETQGGPQRIAEMSA</sequence>
<feature type="region of interest" description="Disordered" evidence="1">
    <location>
        <begin position="57"/>
        <end position="108"/>
    </location>
</feature>
<keyword evidence="3" id="KW-1185">Reference proteome</keyword>
<reference evidence="3" key="1">
    <citation type="journal article" date="2019" name="Int. J. Syst. Evol. Microbiol.">
        <title>The Global Catalogue of Microorganisms (GCM) 10K type strain sequencing project: providing services to taxonomists for standard genome sequencing and annotation.</title>
        <authorList>
            <consortium name="The Broad Institute Genomics Platform"/>
            <consortium name="The Broad Institute Genome Sequencing Center for Infectious Disease"/>
            <person name="Wu L."/>
            <person name="Ma J."/>
        </authorList>
    </citation>
    <scope>NUCLEOTIDE SEQUENCE [LARGE SCALE GENOMIC DNA]</scope>
    <source>
        <strain evidence="3">JCM 3115</strain>
    </source>
</reference>
<name>A0ABQ2RHF6_9ACTN</name>
<feature type="region of interest" description="Disordered" evidence="1">
    <location>
        <begin position="1"/>
        <end position="38"/>
    </location>
</feature>
<feature type="compositionally biased region" description="Gly residues" evidence="1">
    <location>
        <begin position="87"/>
        <end position="97"/>
    </location>
</feature>
<gene>
    <name evidence="2" type="ORF">GCM10010140_66410</name>
</gene>
<evidence type="ECO:0000313" key="2">
    <source>
        <dbReference type="EMBL" id="GGQ26844.1"/>
    </source>
</evidence>
<proteinExistence type="predicted"/>
<evidence type="ECO:0000313" key="3">
    <source>
        <dbReference type="Proteomes" id="UP000611554"/>
    </source>
</evidence>
<organism evidence="2 3">
    <name type="scientific">Streptosporangium pseudovulgare</name>
    <dbReference type="NCBI Taxonomy" id="35765"/>
    <lineage>
        <taxon>Bacteria</taxon>
        <taxon>Bacillati</taxon>
        <taxon>Actinomycetota</taxon>
        <taxon>Actinomycetes</taxon>
        <taxon>Streptosporangiales</taxon>
        <taxon>Streptosporangiaceae</taxon>
        <taxon>Streptosporangium</taxon>
    </lineage>
</organism>
<dbReference type="EMBL" id="BMQJ01000022">
    <property type="protein sequence ID" value="GGQ26844.1"/>
    <property type="molecule type" value="Genomic_DNA"/>
</dbReference>
<evidence type="ECO:0000256" key="1">
    <source>
        <dbReference type="SAM" id="MobiDB-lite"/>
    </source>
</evidence>
<protein>
    <submittedName>
        <fullName evidence="2">Uncharacterized protein</fullName>
    </submittedName>
</protein>
<feature type="compositionally biased region" description="Basic residues" evidence="1">
    <location>
        <begin position="1"/>
        <end position="15"/>
    </location>
</feature>
<comment type="caution">
    <text evidence="2">The sequence shown here is derived from an EMBL/GenBank/DDBJ whole genome shotgun (WGS) entry which is preliminary data.</text>
</comment>
<dbReference type="Proteomes" id="UP000611554">
    <property type="component" value="Unassembled WGS sequence"/>
</dbReference>
<accession>A0ABQ2RHF6</accession>